<protein>
    <submittedName>
        <fullName evidence="2">Uncharacterized protein</fullName>
    </submittedName>
</protein>
<keyword evidence="3" id="KW-1185">Reference proteome</keyword>
<evidence type="ECO:0000313" key="2">
    <source>
        <dbReference type="EMBL" id="KRR05205.1"/>
    </source>
</evidence>
<feature type="chain" id="PRO_5009796811" evidence="1">
    <location>
        <begin position="24"/>
        <end position="76"/>
    </location>
</feature>
<gene>
    <name evidence="2" type="ORF">CP49_01100</name>
</gene>
<dbReference type="RefSeq" id="WP_057851762.1">
    <property type="nucleotide sequence ID" value="NZ_LLXX01000119.1"/>
</dbReference>
<evidence type="ECO:0000256" key="1">
    <source>
        <dbReference type="SAM" id="SignalP"/>
    </source>
</evidence>
<proteinExistence type="predicted"/>
<dbReference type="Proteomes" id="UP000051913">
    <property type="component" value="Unassembled WGS sequence"/>
</dbReference>
<comment type="caution">
    <text evidence="2">The sequence shown here is derived from an EMBL/GenBank/DDBJ whole genome shotgun (WGS) entry which is preliminary data.</text>
</comment>
<name>A0A0R3KNF4_9BRAD</name>
<organism evidence="2 3">
    <name type="scientific">Bradyrhizobium valentinum</name>
    <dbReference type="NCBI Taxonomy" id="1518501"/>
    <lineage>
        <taxon>Bacteria</taxon>
        <taxon>Pseudomonadati</taxon>
        <taxon>Pseudomonadota</taxon>
        <taxon>Alphaproteobacteria</taxon>
        <taxon>Hyphomicrobiales</taxon>
        <taxon>Nitrobacteraceae</taxon>
        <taxon>Bradyrhizobium</taxon>
    </lineage>
</organism>
<evidence type="ECO:0000313" key="3">
    <source>
        <dbReference type="Proteomes" id="UP000051913"/>
    </source>
</evidence>
<feature type="signal peptide" evidence="1">
    <location>
        <begin position="1"/>
        <end position="23"/>
    </location>
</feature>
<dbReference type="OrthoDB" id="8244286at2"/>
<reference evidence="2 3" key="1">
    <citation type="submission" date="2014-03" db="EMBL/GenBank/DDBJ databases">
        <title>Bradyrhizobium valentinum sp. nov., isolated from effective nodules of Lupinus mariae-josephae, a lupine endemic of basic-lime soils in Eastern Spain.</title>
        <authorList>
            <person name="Duran D."/>
            <person name="Rey L."/>
            <person name="Navarro A."/>
            <person name="Busquets A."/>
            <person name="Imperial J."/>
            <person name="Ruiz-Argueso T."/>
        </authorList>
    </citation>
    <scope>NUCLEOTIDE SEQUENCE [LARGE SCALE GENOMIC DNA]</scope>
    <source>
        <strain evidence="2 3">LmjM3</strain>
    </source>
</reference>
<dbReference type="AlphaFoldDB" id="A0A0R3KNF4"/>
<accession>A0A0R3KNF4</accession>
<dbReference type="EMBL" id="LLXX01000119">
    <property type="protein sequence ID" value="KRR05205.1"/>
    <property type="molecule type" value="Genomic_DNA"/>
</dbReference>
<keyword evidence="1" id="KW-0732">Signal</keyword>
<sequence length="76" mass="8029">MHKVKLLSAALLTAATLATPALAATHTSRHVVTDDNGRVMSTMHRDVGDSCIRAPRVGAFATAPWTTPPCEPNTGY</sequence>